<protein>
    <recommendedName>
        <fullName evidence="3">Probable cold shock protein A</fullName>
    </recommendedName>
</protein>
<dbReference type="FunFam" id="2.40.50.140:FF:000006">
    <property type="entry name" value="Cold shock protein CspC"/>
    <property type="match status" value="1"/>
</dbReference>
<dbReference type="GO" id="GO:0003676">
    <property type="term" value="F:nucleic acid binding"/>
    <property type="evidence" value="ECO:0007669"/>
    <property type="project" value="InterPro"/>
</dbReference>
<evidence type="ECO:0000259" key="5">
    <source>
        <dbReference type="PROSITE" id="PS51857"/>
    </source>
</evidence>
<gene>
    <name evidence="6" type="ORF">MHPYR_390026</name>
</gene>
<dbReference type="GO" id="GO:0005737">
    <property type="term" value="C:cytoplasm"/>
    <property type="evidence" value="ECO:0007669"/>
    <property type="project" value="UniProtKB-SubCell"/>
</dbReference>
<dbReference type="InterPro" id="IPR011129">
    <property type="entry name" value="CSD"/>
</dbReference>
<proteinExistence type="predicted"/>
<comment type="subcellular location">
    <subcellularLocation>
        <location evidence="1 4">Cytoplasm</location>
    </subcellularLocation>
</comment>
<dbReference type="InterPro" id="IPR012340">
    <property type="entry name" value="NA-bd_OB-fold"/>
</dbReference>
<dbReference type="InterPro" id="IPR050181">
    <property type="entry name" value="Cold_shock_domain"/>
</dbReference>
<evidence type="ECO:0000256" key="2">
    <source>
        <dbReference type="ARBA" id="ARBA00022490"/>
    </source>
</evidence>
<evidence type="ECO:0000313" key="6">
    <source>
        <dbReference type="EMBL" id="SBS76960.1"/>
    </source>
</evidence>
<dbReference type="Pfam" id="PF00313">
    <property type="entry name" value="CSD"/>
    <property type="match status" value="1"/>
</dbReference>
<dbReference type="EMBL" id="FLQS01000033">
    <property type="protein sequence ID" value="SBS76960.1"/>
    <property type="molecule type" value="Genomic_DNA"/>
</dbReference>
<dbReference type="SMART" id="SM00357">
    <property type="entry name" value="CSP"/>
    <property type="match status" value="1"/>
</dbReference>
<accession>A0A1Y5PHN8</accession>
<dbReference type="PRINTS" id="PR00050">
    <property type="entry name" value="COLDSHOCK"/>
</dbReference>
<dbReference type="AlphaFoldDB" id="A0A1Y5PHN8"/>
<dbReference type="PROSITE" id="PS00352">
    <property type="entry name" value="CSD_1"/>
    <property type="match status" value="1"/>
</dbReference>
<dbReference type="PANTHER" id="PTHR11544">
    <property type="entry name" value="COLD SHOCK DOMAIN CONTAINING PROTEINS"/>
    <property type="match status" value="1"/>
</dbReference>
<dbReference type="Gene3D" id="2.40.50.140">
    <property type="entry name" value="Nucleic acid-binding proteins"/>
    <property type="match status" value="1"/>
</dbReference>
<feature type="domain" description="CSD" evidence="5">
    <location>
        <begin position="82"/>
        <end position="147"/>
    </location>
</feature>
<sequence length="148" mass="15537">MVGSPAVVSAAVVSAVVVSAVLVSAVAASTTVVSLAVANPAVVAPAGRARRLARNRFRPGDPAGTKHWMSSDIQLKKEERQMAQGTVKWFNGEKGFGFIAPDSGDQDLFVHYSEIQGSGFKSLEENQRVQFEVGQGPKGPQATQVSAV</sequence>
<evidence type="ECO:0000256" key="3">
    <source>
        <dbReference type="ARBA" id="ARBA00070951"/>
    </source>
</evidence>
<reference evidence="6" key="1">
    <citation type="submission" date="2016-03" db="EMBL/GenBank/DDBJ databases">
        <authorList>
            <person name="Ploux O."/>
        </authorList>
    </citation>
    <scope>NUCLEOTIDE SEQUENCE</scope>
    <source>
        <strain evidence="6">UC10</strain>
    </source>
</reference>
<dbReference type="InterPro" id="IPR019844">
    <property type="entry name" value="CSD_CS"/>
</dbReference>
<dbReference type="PROSITE" id="PS51857">
    <property type="entry name" value="CSD_2"/>
    <property type="match status" value="1"/>
</dbReference>
<organism evidence="6">
    <name type="scientific">uncultured Mycobacterium sp</name>
    <dbReference type="NCBI Taxonomy" id="171292"/>
    <lineage>
        <taxon>Bacteria</taxon>
        <taxon>Bacillati</taxon>
        <taxon>Actinomycetota</taxon>
        <taxon>Actinomycetes</taxon>
        <taxon>Mycobacteriales</taxon>
        <taxon>Mycobacteriaceae</taxon>
        <taxon>Mycobacterium</taxon>
        <taxon>environmental samples</taxon>
    </lineage>
</organism>
<evidence type="ECO:0000256" key="1">
    <source>
        <dbReference type="ARBA" id="ARBA00004496"/>
    </source>
</evidence>
<evidence type="ECO:0000256" key="4">
    <source>
        <dbReference type="RuleBase" id="RU000408"/>
    </source>
</evidence>
<keyword evidence="2" id="KW-0963">Cytoplasm</keyword>
<dbReference type="CDD" id="cd04458">
    <property type="entry name" value="CSP_CDS"/>
    <property type="match status" value="1"/>
</dbReference>
<name>A0A1Y5PHN8_9MYCO</name>
<dbReference type="InterPro" id="IPR002059">
    <property type="entry name" value="CSP_DNA-bd"/>
</dbReference>
<dbReference type="SUPFAM" id="SSF50249">
    <property type="entry name" value="Nucleic acid-binding proteins"/>
    <property type="match status" value="1"/>
</dbReference>